<sequence length="553" mass="61795">MRSRCSRRWCWRRIGTARTNWRSGSWRHWHGPGSYPVETIDRWHLLFGGRSVRLLRTAIVVGGGMAGLFAANVLADHCEQVTVLERDEAWSPRSRPAGHTANTDSLSQAAGRTGVPQTRHVHVLLLRGVQVLRKRFPGLEEELLALGAPPLNWLKDTAALAGGSWLPRFDSNLIGFSVSRTLLESQVRERLRRRGNIQFRTGYRVVGLSSSYTETATNGRRDREGGSNETPVTGTVCTVGDETVTLHADLVVDASGRSSRLPRWLEELGYATPQESTVNADVGYATRWYRIPEGWQADWKMVLLATRFPDIKGGAVVQPVEDSRWVVTLVGYAGDHPPTDEAGFEEFARRLIGPQVWNAISAAEPLTGIGGYRRTENHWRHYERLKRWPRGLIALGDSVCAFNPVYAQGMTVSALSAEILDDFLKKRGTRKRGPLGGVPLGSSSLAFQKKLAKMLQTPWQLATSDDFRWAGRKAGDASLIEHFMHRYIEHVLDRIHRPDVCLAFFNAAHLISPPATLFRPRIALPILWEMVKNGSLQPVAKTTDRQKPEATSL</sequence>
<dbReference type="Gene3D" id="3.50.50.60">
    <property type="entry name" value="FAD/NAD(P)-binding domain"/>
    <property type="match status" value="1"/>
</dbReference>
<keyword evidence="2" id="KW-0812">Transmembrane</keyword>
<reference evidence="3" key="1">
    <citation type="submission" date="2019-09" db="EMBL/GenBank/DDBJ databases">
        <title>Characterisation of the sponge microbiome using genome-centric metagenomics.</title>
        <authorList>
            <person name="Engelberts J.P."/>
            <person name="Robbins S.J."/>
            <person name="De Goeij J.M."/>
            <person name="Aranda M."/>
            <person name="Bell S.C."/>
            <person name="Webster N.S."/>
        </authorList>
    </citation>
    <scope>NUCLEOTIDE SEQUENCE</scope>
    <source>
        <strain evidence="3">SB0661_bin_32</strain>
    </source>
</reference>
<dbReference type="AlphaFoldDB" id="A0A6B1D2V7"/>
<evidence type="ECO:0000256" key="2">
    <source>
        <dbReference type="SAM" id="Phobius"/>
    </source>
</evidence>
<feature type="compositionally biased region" description="Polar residues" evidence="1">
    <location>
        <begin position="100"/>
        <end position="110"/>
    </location>
</feature>
<protein>
    <submittedName>
        <fullName evidence="3">2-polyprenyl-6-methoxyphenol hydroxylase-like oxidoreductase</fullName>
    </submittedName>
</protein>
<keyword evidence="2" id="KW-1133">Transmembrane helix</keyword>
<dbReference type="EMBL" id="VXMH01000014">
    <property type="protein sequence ID" value="MYC93707.1"/>
    <property type="molecule type" value="Genomic_DNA"/>
</dbReference>
<comment type="caution">
    <text evidence="3">The sequence shown here is derived from an EMBL/GenBank/DDBJ whole genome shotgun (WGS) entry which is preliminary data.</text>
</comment>
<keyword evidence="2" id="KW-0472">Membrane</keyword>
<accession>A0A6B1D2V7</accession>
<organism evidence="3">
    <name type="scientific">Caldilineaceae bacterium SB0661_bin_32</name>
    <dbReference type="NCBI Taxonomy" id="2605255"/>
    <lineage>
        <taxon>Bacteria</taxon>
        <taxon>Bacillati</taxon>
        <taxon>Chloroflexota</taxon>
        <taxon>Caldilineae</taxon>
        <taxon>Caldilineales</taxon>
        <taxon>Caldilineaceae</taxon>
    </lineage>
</organism>
<name>A0A6B1D2V7_9CHLR</name>
<dbReference type="PANTHER" id="PTHR43422">
    <property type="entry name" value="THIAMINE THIAZOLE SYNTHASE"/>
    <property type="match status" value="1"/>
</dbReference>
<feature type="region of interest" description="Disordered" evidence="1">
    <location>
        <begin position="89"/>
        <end position="113"/>
    </location>
</feature>
<evidence type="ECO:0000256" key="1">
    <source>
        <dbReference type="SAM" id="MobiDB-lite"/>
    </source>
</evidence>
<evidence type="ECO:0000313" key="3">
    <source>
        <dbReference type="EMBL" id="MYC93707.1"/>
    </source>
</evidence>
<feature type="transmembrane region" description="Helical" evidence="2">
    <location>
        <begin position="54"/>
        <end position="75"/>
    </location>
</feature>
<proteinExistence type="predicted"/>
<dbReference type="InterPro" id="IPR036188">
    <property type="entry name" value="FAD/NAD-bd_sf"/>
</dbReference>
<dbReference type="SUPFAM" id="SSF51905">
    <property type="entry name" value="FAD/NAD(P)-binding domain"/>
    <property type="match status" value="1"/>
</dbReference>
<gene>
    <name evidence="3" type="ORF">F4X14_01945</name>
</gene>
<dbReference type="PANTHER" id="PTHR43422:SF3">
    <property type="entry name" value="THIAMINE THIAZOLE SYNTHASE"/>
    <property type="match status" value="1"/>
</dbReference>